<reference evidence="2 3" key="1">
    <citation type="submission" date="2020-01" db="EMBL/GenBank/DDBJ databases">
        <title>Complete genome sequence of Chitinophaga sp. H33E-04 isolated from quinoa roots.</title>
        <authorList>
            <person name="Weon H.-Y."/>
            <person name="Lee S.A."/>
        </authorList>
    </citation>
    <scope>NUCLEOTIDE SEQUENCE [LARGE SCALE GENOMIC DNA]</scope>
    <source>
        <strain evidence="2 3">H33E-04</strain>
    </source>
</reference>
<dbReference type="Proteomes" id="UP000476411">
    <property type="component" value="Chromosome"/>
</dbReference>
<keyword evidence="1" id="KW-0812">Transmembrane</keyword>
<gene>
    <name evidence="2" type="ORF">GWR21_26825</name>
</gene>
<feature type="transmembrane region" description="Helical" evidence="1">
    <location>
        <begin position="72"/>
        <end position="91"/>
    </location>
</feature>
<sequence length="133" mass="14906">MFKRYYFTGLAAGILSGLAAFFYYWLYTTTLGVNFNALVSPLSIFSACIFAGMLIALLSYTVHRLFKKERAFLSGVLLTVITMLSMVIPFMVSLPLDMAQPELFPGLVVPMQLFPAMMWFVLKAGIKPGQQDR</sequence>
<keyword evidence="3" id="KW-1185">Reference proteome</keyword>
<evidence type="ECO:0000313" key="2">
    <source>
        <dbReference type="EMBL" id="QHS63070.1"/>
    </source>
</evidence>
<protein>
    <submittedName>
        <fullName evidence="2">Uncharacterized protein</fullName>
    </submittedName>
</protein>
<organism evidence="2 3">
    <name type="scientific">Chitinophaga agri</name>
    <dbReference type="NCBI Taxonomy" id="2703787"/>
    <lineage>
        <taxon>Bacteria</taxon>
        <taxon>Pseudomonadati</taxon>
        <taxon>Bacteroidota</taxon>
        <taxon>Chitinophagia</taxon>
        <taxon>Chitinophagales</taxon>
        <taxon>Chitinophagaceae</taxon>
        <taxon>Chitinophaga</taxon>
    </lineage>
</organism>
<evidence type="ECO:0000256" key="1">
    <source>
        <dbReference type="SAM" id="Phobius"/>
    </source>
</evidence>
<keyword evidence="1" id="KW-1133">Transmembrane helix</keyword>
<feature type="transmembrane region" description="Helical" evidence="1">
    <location>
        <begin position="38"/>
        <end position="60"/>
    </location>
</feature>
<dbReference type="EMBL" id="CP048113">
    <property type="protein sequence ID" value="QHS63070.1"/>
    <property type="molecule type" value="Genomic_DNA"/>
</dbReference>
<evidence type="ECO:0000313" key="3">
    <source>
        <dbReference type="Proteomes" id="UP000476411"/>
    </source>
</evidence>
<dbReference type="AlphaFoldDB" id="A0A6B9ZKW7"/>
<accession>A0A6B9ZKW7</accession>
<dbReference type="RefSeq" id="WP_162334794.1">
    <property type="nucleotide sequence ID" value="NZ_CP048113.1"/>
</dbReference>
<proteinExistence type="predicted"/>
<dbReference type="KEGG" id="chih:GWR21_26825"/>
<feature type="transmembrane region" description="Helical" evidence="1">
    <location>
        <begin position="7"/>
        <end position="26"/>
    </location>
</feature>
<name>A0A6B9ZKW7_9BACT</name>
<keyword evidence="1" id="KW-0472">Membrane</keyword>
<feature type="transmembrane region" description="Helical" evidence="1">
    <location>
        <begin position="103"/>
        <end position="122"/>
    </location>
</feature>